<dbReference type="AlphaFoldDB" id="A0A2G8RL39"/>
<dbReference type="EMBL" id="AWWI01000003">
    <property type="protein sequence ID" value="PIL22269.1"/>
    <property type="molecule type" value="Genomic_DNA"/>
</dbReference>
<keyword evidence="2" id="KW-1185">Reference proteome</keyword>
<organism evidence="1 2">
    <name type="scientific">Puniceibacterium antarcticum</name>
    <dbReference type="NCBI Taxonomy" id="1206336"/>
    <lineage>
        <taxon>Bacteria</taxon>
        <taxon>Pseudomonadati</taxon>
        <taxon>Pseudomonadota</taxon>
        <taxon>Alphaproteobacteria</taxon>
        <taxon>Rhodobacterales</taxon>
        <taxon>Paracoccaceae</taxon>
        <taxon>Puniceibacterium</taxon>
    </lineage>
</organism>
<name>A0A2G8RL39_9RHOB</name>
<dbReference type="Proteomes" id="UP000231259">
    <property type="component" value="Unassembled WGS sequence"/>
</dbReference>
<reference evidence="1 2" key="1">
    <citation type="submission" date="2013-09" db="EMBL/GenBank/DDBJ databases">
        <title>Genome sequencing of Phaeobacter antarcticus sp. nov. SM1211.</title>
        <authorList>
            <person name="Zhang X.-Y."/>
            <person name="Liu C."/>
            <person name="Chen X.-L."/>
            <person name="Xie B.-B."/>
            <person name="Qin Q.-L."/>
            <person name="Rong J.-C."/>
            <person name="Zhang Y.-Z."/>
        </authorList>
    </citation>
    <scope>NUCLEOTIDE SEQUENCE [LARGE SCALE GENOMIC DNA]</scope>
    <source>
        <strain evidence="1 2">SM1211</strain>
    </source>
</reference>
<proteinExistence type="predicted"/>
<dbReference type="RefSeq" id="WP_099909064.1">
    <property type="nucleotide sequence ID" value="NZ_AWWI01000003.1"/>
</dbReference>
<gene>
    <name evidence="1" type="ORF">P775_00120</name>
</gene>
<sequence>MIPALGWSALAVLLLYLMLFVWGGVMTAIASQADGAMIATSGYLRAIDEGRESPRGMLA</sequence>
<accession>A0A2G8RL39</accession>
<evidence type="ECO:0000313" key="1">
    <source>
        <dbReference type="EMBL" id="PIL22269.1"/>
    </source>
</evidence>
<comment type="caution">
    <text evidence="1">The sequence shown here is derived from an EMBL/GenBank/DDBJ whole genome shotgun (WGS) entry which is preliminary data.</text>
</comment>
<evidence type="ECO:0000313" key="2">
    <source>
        <dbReference type="Proteomes" id="UP000231259"/>
    </source>
</evidence>
<protein>
    <submittedName>
        <fullName evidence="1">Uncharacterized protein</fullName>
    </submittedName>
</protein>